<keyword evidence="1" id="KW-0812">Transmembrane</keyword>
<evidence type="ECO:0000313" key="2">
    <source>
        <dbReference type="EMBL" id="MDO3426019.1"/>
    </source>
</evidence>
<dbReference type="EMBL" id="JAULSJ010000022">
    <property type="protein sequence ID" value="MDO3426019.1"/>
    <property type="molecule type" value="Genomic_DNA"/>
</dbReference>
<dbReference type="RefSeq" id="WP_302716625.1">
    <property type="nucleotide sequence ID" value="NZ_JAULSJ010000022.1"/>
</dbReference>
<organism evidence="2 3">
    <name type="scientific">Chryseobacterium urinae</name>
    <dbReference type="NCBI Taxonomy" id="3058400"/>
    <lineage>
        <taxon>Bacteria</taxon>
        <taxon>Pseudomonadati</taxon>
        <taxon>Bacteroidota</taxon>
        <taxon>Flavobacteriia</taxon>
        <taxon>Flavobacteriales</taxon>
        <taxon>Weeksellaceae</taxon>
        <taxon>Chryseobacterium group</taxon>
        <taxon>Chryseobacterium</taxon>
    </lineage>
</organism>
<dbReference type="Proteomes" id="UP001168128">
    <property type="component" value="Unassembled WGS sequence"/>
</dbReference>
<gene>
    <name evidence="2" type="ORF">QWT87_14050</name>
</gene>
<feature type="transmembrane region" description="Helical" evidence="1">
    <location>
        <begin position="6"/>
        <end position="23"/>
    </location>
</feature>
<reference evidence="2" key="1">
    <citation type="submission" date="2023-07" db="EMBL/GenBank/DDBJ databases">
        <title>AMR profile of multidrug- resistance Chryseobacterium gambrini related strain.</title>
        <authorList>
            <person name="Kirdat K."/>
            <person name="Bhatt A."/>
            <person name="Kuyare S."/>
            <person name="Yadav A."/>
        </authorList>
    </citation>
    <scope>NUCLEOTIDE SEQUENCE</scope>
    <source>
        <strain evidence="2">APV-1</strain>
    </source>
</reference>
<keyword evidence="3" id="KW-1185">Reference proteome</keyword>
<proteinExistence type="predicted"/>
<sequence length="65" mass="7435">MDINFLGLLGSLIRFIFVFKLNFKNQQQASEKNFEKEESKDVKVGFITVIIFVICGLLIYGNSSE</sequence>
<feature type="transmembrane region" description="Helical" evidence="1">
    <location>
        <begin position="44"/>
        <end position="61"/>
    </location>
</feature>
<evidence type="ECO:0000313" key="3">
    <source>
        <dbReference type="Proteomes" id="UP001168128"/>
    </source>
</evidence>
<keyword evidence="1" id="KW-0472">Membrane</keyword>
<comment type="caution">
    <text evidence="2">The sequence shown here is derived from an EMBL/GenBank/DDBJ whole genome shotgun (WGS) entry which is preliminary data.</text>
</comment>
<evidence type="ECO:0000256" key="1">
    <source>
        <dbReference type="SAM" id="Phobius"/>
    </source>
</evidence>
<name>A0ABT8U4L5_9FLAO</name>
<accession>A0ABT8U4L5</accession>
<protein>
    <recommendedName>
        <fullName evidence="4">DUF2970 domain-containing protein</fullName>
    </recommendedName>
</protein>
<evidence type="ECO:0008006" key="4">
    <source>
        <dbReference type="Google" id="ProtNLM"/>
    </source>
</evidence>
<keyword evidence="1" id="KW-1133">Transmembrane helix</keyword>